<protein>
    <submittedName>
        <fullName evidence="1">Transmembrane protein 177-like Protein</fullName>
    </submittedName>
</protein>
<dbReference type="InterPro" id="IPR026620">
    <property type="entry name" value="TMEM177"/>
</dbReference>
<evidence type="ECO:0000313" key="1">
    <source>
        <dbReference type="EMBL" id="EFA10319.1"/>
    </source>
</evidence>
<gene>
    <name evidence="1" type="primary">AUGUSTUS-3.0.2_12535</name>
    <name evidence="1" type="ORF">TcasGA2_TC012535</name>
</gene>
<dbReference type="OMA" id="HTFGLKY"/>
<keyword evidence="1" id="KW-0812">Transmembrane</keyword>
<dbReference type="InParanoid" id="D6X335"/>
<dbReference type="AlphaFoldDB" id="D6X335"/>
<name>D6X335_TRICA</name>
<reference evidence="1 2" key="2">
    <citation type="journal article" date="2010" name="Nucleic Acids Res.">
        <title>BeetleBase in 2010: revisions to provide comprehensive genomic information for Tribolium castaneum.</title>
        <authorList>
            <person name="Kim H.S."/>
            <person name="Murphy T."/>
            <person name="Xia J."/>
            <person name="Caragea D."/>
            <person name="Park Y."/>
            <person name="Beeman R.W."/>
            <person name="Lorenzen M.D."/>
            <person name="Butcher S."/>
            <person name="Manak J.R."/>
            <person name="Brown S.J."/>
        </authorList>
    </citation>
    <scope>GENOME REANNOTATION</scope>
    <source>
        <strain evidence="1 2">Georgia GA2</strain>
    </source>
</reference>
<dbReference type="HOGENOM" id="CLU_074208_0_0_1"/>
<dbReference type="FunCoup" id="D6X335">
    <property type="interactions" value="335"/>
</dbReference>
<accession>D6X335</accession>
<evidence type="ECO:0000313" key="2">
    <source>
        <dbReference type="Proteomes" id="UP000007266"/>
    </source>
</evidence>
<dbReference type="PANTHER" id="PTHR21824">
    <property type="entry name" value="TRANSMEMBRANE PROTEIN 177"/>
    <property type="match status" value="1"/>
</dbReference>
<dbReference type="Proteomes" id="UP000007266">
    <property type="component" value="Linkage group 9"/>
</dbReference>
<reference evidence="1 2" key="1">
    <citation type="journal article" date="2008" name="Nature">
        <title>The genome of the model beetle and pest Tribolium castaneum.</title>
        <authorList>
            <consortium name="Tribolium Genome Sequencing Consortium"/>
            <person name="Richards S."/>
            <person name="Gibbs R.A."/>
            <person name="Weinstock G.M."/>
            <person name="Brown S.J."/>
            <person name="Denell R."/>
            <person name="Beeman R.W."/>
            <person name="Gibbs R."/>
            <person name="Beeman R.W."/>
            <person name="Brown S.J."/>
            <person name="Bucher G."/>
            <person name="Friedrich M."/>
            <person name="Grimmelikhuijzen C.J."/>
            <person name="Klingler M."/>
            <person name="Lorenzen M."/>
            <person name="Richards S."/>
            <person name="Roth S."/>
            <person name="Schroder R."/>
            <person name="Tautz D."/>
            <person name="Zdobnov E.M."/>
            <person name="Muzny D."/>
            <person name="Gibbs R.A."/>
            <person name="Weinstock G.M."/>
            <person name="Attaway T."/>
            <person name="Bell S."/>
            <person name="Buhay C.J."/>
            <person name="Chandrabose M.N."/>
            <person name="Chavez D."/>
            <person name="Clerk-Blankenburg K.P."/>
            <person name="Cree A."/>
            <person name="Dao M."/>
            <person name="Davis C."/>
            <person name="Chacko J."/>
            <person name="Dinh H."/>
            <person name="Dugan-Rocha S."/>
            <person name="Fowler G."/>
            <person name="Garner T.T."/>
            <person name="Garnes J."/>
            <person name="Gnirke A."/>
            <person name="Hawes A."/>
            <person name="Hernandez J."/>
            <person name="Hines S."/>
            <person name="Holder M."/>
            <person name="Hume J."/>
            <person name="Jhangiani S.N."/>
            <person name="Joshi V."/>
            <person name="Khan Z.M."/>
            <person name="Jackson L."/>
            <person name="Kovar C."/>
            <person name="Kowis A."/>
            <person name="Lee S."/>
            <person name="Lewis L.R."/>
            <person name="Margolis J."/>
            <person name="Morgan M."/>
            <person name="Nazareth L.V."/>
            <person name="Nguyen N."/>
            <person name="Okwuonu G."/>
            <person name="Parker D."/>
            <person name="Richards S."/>
            <person name="Ruiz S.J."/>
            <person name="Santibanez J."/>
            <person name="Savard J."/>
            <person name="Scherer S.E."/>
            <person name="Schneider B."/>
            <person name="Sodergren E."/>
            <person name="Tautz D."/>
            <person name="Vattahil S."/>
            <person name="Villasana D."/>
            <person name="White C.S."/>
            <person name="Wright R."/>
            <person name="Park Y."/>
            <person name="Beeman R.W."/>
            <person name="Lord J."/>
            <person name="Oppert B."/>
            <person name="Lorenzen M."/>
            <person name="Brown S."/>
            <person name="Wang L."/>
            <person name="Savard J."/>
            <person name="Tautz D."/>
            <person name="Richards S."/>
            <person name="Weinstock G."/>
            <person name="Gibbs R.A."/>
            <person name="Liu Y."/>
            <person name="Worley K."/>
            <person name="Weinstock G."/>
            <person name="Elsik C.G."/>
            <person name="Reese J.T."/>
            <person name="Elhaik E."/>
            <person name="Landan G."/>
            <person name="Graur D."/>
            <person name="Arensburger P."/>
            <person name="Atkinson P."/>
            <person name="Beeman R.W."/>
            <person name="Beidler J."/>
            <person name="Brown S.J."/>
            <person name="Demuth J.P."/>
            <person name="Drury D.W."/>
            <person name="Du Y.Z."/>
            <person name="Fujiwara H."/>
            <person name="Lorenzen M."/>
            <person name="Maselli V."/>
            <person name="Osanai M."/>
            <person name="Park Y."/>
            <person name="Robertson H.M."/>
            <person name="Tu Z."/>
            <person name="Wang J.J."/>
            <person name="Wang S."/>
            <person name="Richards S."/>
            <person name="Song H."/>
            <person name="Zhang L."/>
            <person name="Sodergren E."/>
            <person name="Werner D."/>
            <person name="Stanke M."/>
            <person name="Morgenstern B."/>
            <person name="Solovyev V."/>
            <person name="Kosarev P."/>
            <person name="Brown G."/>
            <person name="Chen H.C."/>
            <person name="Ermolaeva O."/>
            <person name="Hlavina W."/>
            <person name="Kapustin Y."/>
            <person name="Kiryutin B."/>
            <person name="Kitts P."/>
            <person name="Maglott D."/>
            <person name="Pruitt K."/>
            <person name="Sapojnikov V."/>
            <person name="Souvorov A."/>
            <person name="Mackey A.J."/>
            <person name="Waterhouse R.M."/>
            <person name="Wyder S."/>
            <person name="Zdobnov E.M."/>
            <person name="Zdobnov E.M."/>
            <person name="Wyder S."/>
            <person name="Kriventseva E.V."/>
            <person name="Kadowaki T."/>
            <person name="Bork P."/>
            <person name="Aranda M."/>
            <person name="Bao R."/>
            <person name="Beermann A."/>
            <person name="Berns N."/>
            <person name="Bolognesi R."/>
            <person name="Bonneton F."/>
            <person name="Bopp D."/>
            <person name="Brown S.J."/>
            <person name="Bucher G."/>
            <person name="Butts T."/>
            <person name="Chaumot A."/>
            <person name="Denell R.E."/>
            <person name="Ferrier D.E."/>
            <person name="Friedrich M."/>
            <person name="Gordon C.M."/>
            <person name="Jindra M."/>
            <person name="Klingler M."/>
            <person name="Lan Q."/>
            <person name="Lattorff H.M."/>
            <person name="Laudet V."/>
            <person name="von Levetsow C."/>
            <person name="Liu Z."/>
            <person name="Lutz R."/>
            <person name="Lynch J.A."/>
            <person name="da Fonseca R.N."/>
            <person name="Posnien N."/>
            <person name="Reuter R."/>
            <person name="Roth S."/>
            <person name="Savard J."/>
            <person name="Schinko J.B."/>
            <person name="Schmitt C."/>
            <person name="Schoppmeier M."/>
            <person name="Schroder R."/>
            <person name="Shippy T.D."/>
            <person name="Simonnet F."/>
            <person name="Marques-Souza H."/>
            <person name="Tautz D."/>
            <person name="Tomoyasu Y."/>
            <person name="Trauner J."/>
            <person name="Van der Zee M."/>
            <person name="Vervoort M."/>
            <person name="Wittkopp N."/>
            <person name="Wimmer E.A."/>
            <person name="Yang X."/>
            <person name="Jones A.K."/>
            <person name="Sattelle D.B."/>
            <person name="Ebert P.R."/>
            <person name="Nelson D."/>
            <person name="Scott J.G."/>
            <person name="Beeman R.W."/>
            <person name="Muthukrishnan S."/>
            <person name="Kramer K.J."/>
            <person name="Arakane Y."/>
            <person name="Beeman R.W."/>
            <person name="Zhu Q."/>
            <person name="Hogenkamp D."/>
            <person name="Dixit R."/>
            <person name="Oppert B."/>
            <person name="Jiang H."/>
            <person name="Zou Z."/>
            <person name="Marshall J."/>
            <person name="Elpidina E."/>
            <person name="Vinokurov K."/>
            <person name="Oppert C."/>
            <person name="Zou Z."/>
            <person name="Evans J."/>
            <person name="Lu Z."/>
            <person name="Zhao P."/>
            <person name="Sumathipala N."/>
            <person name="Altincicek B."/>
            <person name="Vilcinskas A."/>
            <person name="Williams M."/>
            <person name="Hultmark D."/>
            <person name="Hetru C."/>
            <person name="Jiang H."/>
            <person name="Grimmelikhuijzen C.J."/>
            <person name="Hauser F."/>
            <person name="Cazzamali G."/>
            <person name="Williamson M."/>
            <person name="Park Y."/>
            <person name="Li B."/>
            <person name="Tanaka Y."/>
            <person name="Predel R."/>
            <person name="Neupert S."/>
            <person name="Schachtner J."/>
            <person name="Verleyen P."/>
            <person name="Raible F."/>
            <person name="Bork P."/>
            <person name="Friedrich M."/>
            <person name="Walden K.K."/>
            <person name="Robertson H.M."/>
            <person name="Angeli S."/>
            <person name="Foret S."/>
            <person name="Bucher G."/>
            <person name="Schuetz S."/>
            <person name="Maleszka R."/>
            <person name="Wimmer E.A."/>
            <person name="Beeman R.W."/>
            <person name="Lorenzen M."/>
            <person name="Tomoyasu Y."/>
            <person name="Miller S.C."/>
            <person name="Grossmann D."/>
            <person name="Bucher G."/>
        </authorList>
    </citation>
    <scope>NUCLEOTIDE SEQUENCE [LARGE SCALE GENOMIC DNA]</scope>
    <source>
        <strain evidence="1 2">Georgia GA2</strain>
    </source>
</reference>
<sequence>MSLWNRLSHWLLTETGKKACYYAAGATTSVILLAHTLPQTIFLSQYEDLFHLYKHGFSVPLTEKVQKRFEKALDLLEVEHRDRHLYKPFAAYGFDIFSAGTSYSKFGVRVGIPTHFFYDDESSVDKSSIKIRDESVIWESDEGKLLLKSLVLSENAQIYAMAREIKMRDTLKGMLDTVVAVVSWSGMYGISNTLNIKFDLYSKPRPVRIIMYCLVGAFSFGSYVFCKDFSQVYYETQIDKELKEKNPVFAEGGKEFYNKIVARNIALRKMLGKEGERAYTALGNDNYLFRYRHVPVVQRKLFFEGEKA</sequence>
<dbReference type="KEGG" id="tca:658151"/>
<organism evidence="1 2">
    <name type="scientific">Tribolium castaneum</name>
    <name type="common">Red flour beetle</name>
    <dbReference type="NCBI Taxonomy" id="7070"/>
    <lineage>
        <taxon>Eukaryota</taxon>
        <taxon>Metazoa</taxon>
        <taxon>Ecdysozoa</taxon>
        <taxon>Arthropoda</taxon>
        <taxon>Hexapoda</taxon>
        <taxon>Insecta</taxon>
        <taxon>Pterygota</taxon>
        <taxon>Neoptera</taxon>
        <taxon>Endopterygota</taxon>
        <taxon>Coleoptera</taxon>
        <taxon>Polyphaga</taxon>
        <taxon>Cucujiformia</taxon>
        <taxon>Tenebrionidae</taxon>
        <taxon>Tenebrionidae incertae sedis</taxon>
        <taxon>Tribolium</taxon>
    </lineage>
</organism>
<keyword evidence="1" id="KW-0472">Membrane</keyword>
<dbReference type="PhylomeDB" id="D6X335"/>
<keyword evidence="2" id="KW-1185">Reference proteome</keyword>
<dbReference type="eggNOG" id="KOG0299">
    <property type="taxonomic scope" value="Eukaryota"/>
</dbReference>
<dbReference type="STRING" id="7070.D6X335"/>
<dbReference type="PANTHER" id="PTHR21824:SF4">
    <property type="entry name" value="TRANSMEMBRANE PROTEIN 177"/>
    <property type="match status" value="1"/>
</dbReference>
<dbReference type="OrthoDB" id="110174at2759"/>
<dbReference type="EMBL" id="KQ971372">
    <property type="protein sequence ID" value="EFA10319.1"/>
    <property type="molecule type" value="Genomic_DNA"/>
</dbReference>
<proteinExistence type="predicted"/>
<dbReference type="GO" id="GO:0016020">
    <property type="term" value="C:membrane"/>
    <property type="evidence" value="ECO:0000318"/>
    <property type="project" value="GO_Central"/>
</dbReference>